<reference evidence="2" key="1">
    <citation type="journal article" date="2019" name="Int. J. Syst. Evol. Microbiol.">
        <title>The Global Catalogue of Microorganisms (GCM) 10K type strain sequencing project: providing services to taxonomists for standard genome sequencing and annotation.</title>
        <authorList>
            <consortium name="The Broad Institute Genomics Platform"/>
            <consortium name="The Broad Institute Genome Sequencing Center for Infectious Disease"/>
            <person name="Wu L."/>
            <person name="Ma J."/>
        </authorList>
    </citation>
    <scope>NUCLEOTIDE SEQUENCE [LARGE SCALE GENOMIC DNA]</scope>
    <source>
        <strain evidence="2">CGMCC 4.1469</strain>
    </source>
</reference>
<dbReference type="Proteomes" id="UP001596067">
    <property type="component" value="Unassembled WGS sequence"/>
</dbReference>
<evidence type="ECO:0000313" key="1">
    <source>
        <dbReference type="EMBL" id="MFC5886719.1"/>
    </source>
</evidence>
<evidence type="ECO:0008006" key="3">
    <source>
        <dbReference type="Google" id="ProtNLM"/>
    </source>
</evidence>
<accession>A0ABW1F187</accession>
<proteinExistence type="predicted"/>
<sequence length="185" mass="21295">MTQPLLLLDVDGPLNPYAAKPHRRPDGYRTHRVKPASWVARFPRRPAEHVRPLRLWINPDHGPQLLSLPFELVWATTWMDEANTWIGPLLGLPRLPWIAWPELHREDPDGLHWKTRHLVARAAGRPFVWVDDELGPQDTEWIAAHHPGDAATFRIDPRVGLREDDFATLRAWAASLDEPDEPDEP</sequence>
<evidence type="ECO:0000313" key="2">
    <source>
        <dbReference type="Proteomes" id="UP001596067"/>
    </source>
</evidence>
<organism evidence="1 2">
    <name type="scientific">Kitasatospora aburaviensis</name>
    <dbReference type="NCBI Taxonomy" id="67265"/>
    <lineage>
        <taxon>Bacteria</taxon>
        <taxon>Bacillati</taxon>
        <taxon>Actinomycetota</taxon>
        <taxon>Actinomycetes</taxon>
        <taxon>Kitasatosporales</taxon>
        <taxon>Streptomycetaceae</taxon>
        <taxon>Kitasatospora</taxon>
    </lineage>
</organism>
<gene>
    <name evidence="1" type="ORF">ACFP0N_17275</name>
</gene>
<dbReference type="EMBL" id="JBHSOD010000019">
    <property type="protein sequence ID" value="MFC5886719.1"/>
    <property type="molecule type" value="Genomic_DNA"/>
</dbReference>
<keyword evidence="2" id="KW-1185">Reference proteome</keyword>
<dbReference type="RefSeq" id="WP_313765985.1">
    <property type="nucleotide sequence ID" value="NZ_BAAAVH010000012.1"/>
</dbReference>
<protein>
    <recommendedName>
        <fullName evidence="3">Secreted protein</fullName>
    </recommendedName>
</protein>
<comment type="caution">
    <text evidence="1">The sequence shown here is derived from an EMBL/GenBank/DDBJ whole genome shotgun (WGS) entry which is preliminary data.</text>
</comment>
<name>A0ABW1F187_9ACTN</name>